<dbReference type="Proteomes" id="UP001365405">
    <property type="component" value="Unassembled WGS sequence"/>
</dbReference>
<dbReference type="PANTHER" id="PTHR42928">
    <property type="entry name" value="TRICARBOXYLATE-BINDING PROTEIN"/>
    <property type="match status" value="1"/>
</dbReference>
<dbReference type="Pfam" id="PF03401">
    <property type="entry name" value="TctC"/>
    <property type="match status" value="1"/>
</dbReference>
<dbReference type="Gene3D" id="3.40.190.10">
    <property type="entry name" value="Periplasmic binding protein-like II"/>
    <property type="match status" value="1"/>
</dbReference>
<evidence type="ECO:0000313" key="3">
    <source>
        <dbReference type="Proteomes" id="UP001365405"/>
    </source>
</evidence>
<protein>
    <submittedName>
        <fullName evidence="2">Tripartite tricarboxylate transporter substrate-binding protein</fullName>
    </submittedName>
</protein>
<dbReference type="InterPro" id="IPR005064">
    <property type="entry name" value="BUG"/>
</dbReference>
<proteinExistence type="inferred from homology"/>
<evidence type="ECO:0000256" key="1">
    <source>
        <dbReference type="ARBA" id="ARBA00006987"/>
    </source>
</evidence>
<comment type="similarity">
    <text evidence="1">Belongs to the UPF0065 (bug) family.</text>
</comment>
<sequence length="332" mass="35585">MSSIDRRESLRRLAALALPLTSGVSLRAHAQSAAGDGGQIVYGFSEGGVATAIGNSLAEALSAPPLGRMGFRHMPGSGGRLAHELVKRAAPDGRSLLYASSSSLTLMPHLFRKLGYTLEDYRAVAPLYEFTRSFTVGPRVPAAVQTLDDYVRWVQQDPTQAIYGVPAMGSASHLVGMLVSRSRNLTLRPNAYRGSASLIKDLVSGAVPAGLTIVGQNLDDFRSGKLRSLGVSSAEAWPGLPSVPTLLQQGVADCAIVEWHGLLGPATLPPELAQAIQSRVAQYQSSDAVRRLAEAQSLRMVNLAPQDFHEYVQADATRWARIVQQTRFTAQE</sequence>
<evidence type="ECO:0000313" key="2">
    <source>
        <dbReference type="EMBL" id="MEK8049635.1"/>
    </source>
</evidence>
<dbReference type="EMBL" id="JBBUTH010000002">
    <property type="protein sequence ID" value="MEK8049635.1"/>
    <property type="molecule type" value="Genomic_DNA"/>
</dbReference>
<dbReference type="PANTHER" id="PTHR42928:SF5">
    <property type="entry name" value="BLR1237 PROTEIN"/>
    <property type="match status" value="1"/>
</dbReference>
<reference evidence="2 3" key="1">
    <citation type="submission" date="2024-04" db="EMBL/GenBank/DDBJ databases">
        <title>Novel species of the genus Ideonella isolated from streams.</title>
        <authorList>
            <person name="Lu H."/>
        </authorList>
    </citation>
    <scope>NUCLEOTIDE SEQUENCE [LARGE SCALE GENOMIC DNA]</scope>
    <source>
        <strain evidence="2 3">DXS22W</strain>
    </source>
</reference>
<accession>A0ABU9CH32</accession>
<dbReference type="RefSeq" id="WP_341409315.1">
    <property type="nucleotide sequence ID" value="NZ_JBBUTH010000002.1"/>
</dbReference>
<gene>
    <name evidence="2" type="ORF">AACH10_05235</name>
</gene>
<keyword evidence="3" id="KW-1185">Reference proteome</keyword>
<dbReference type="Gene3D" id="3.40.190.150">
    <property type="entry name" value="Bordetella uptake gene, domain 1"/>
    <property type="match status" value="1"/>
</dbReference>
<organism evidence="2 3">
    <name type="scientific">Pseudaquabacterium inlustre</name>
    <dbReference type="NCBI Taxonomy" id="2984192"/>
    <lineage>
        <taxon>Bacteria</taxon>
        <taxon>Pseudomonadati</taxon>
        <taxon>Pseudomonadota</taxon>
        <taxon>Betaproteobacteria</taxon>
        <taxon>Burkholderiales</taxon>
        <taxon>Sphaerotilaceae</taxon>
        <taxon>Pseudaquabacterium</taxon>
    </lineage>
</organism>
<dbReference type="InterPro" id="IPR042100">
    <property type="entry name" value="Bug_dom1"/>
</dbReference>
<name>A0ABU9CH32_9BURK</name>
<comment type="caution">
    <text evidence="2">The sequence shown here is derived from an EMBL/GenBank/DDBJ whole genome shotgun (WGS) entry which is preliminary data.</text>
</comment>